<reference evidence="10" key="1">
    <citation type="submission" date="2019-08" db="EMBL/GenBank/DDBJ databases">
        <title>The genome of the North American firefly Photinus pyralis.</title>
        <authorList>
            <consortium name="Photinus pyralis genome working group"/>
            <person name="Fallon T.R."/>
            <person name="Sander Lower S.E."/>
            <person name="Weng J.-K."/>
        </authorList>
    </citation>
    <scope>NUCLEOTIDE SEQUENCE</scope>
    <source>
        <strain evidence="10">TRF0915ILg1</strain>
        <tissue evidence="10">Whole body</tissue>
    </source>
</reference>
<comment type="subcellular location">
    <subcellularLocation>
        <location evidence="1 9">Mitochondrion</location>
    </subcellularLocation>
</comment>
<organism evidence="10 11">
    <name type="scientific">Ignelater luminosus</name>
    <name type="common">Cucubano</name>
    <name type="synonym">Pyrophorus luminosus</name>
    <dbReference type="NCBI Taxonomy" id="2038154"/>
    <lineage>
        <taxon>Eukaryota</taxon>
        <taxon>Metazoa</taxon>
        <taxon>Ecdysozoa</taxon>
        <taxon>Arthropoda</taxon>
        <taxon>Hexapoda</taxon>
        <taxon>Insecta</taxon>
        <taxon>Pterygota</taxon>
        <taxon>Neoptera</taxon>
        <taxon>Endopterygota</taxon>
        <taxon>Coleoptera</taxon>
        <taxon>Polyphaga</taxon>
        <taxon>Elateriformia</taxon>
        <taxon>Elateroidea</taxon>
        <taxon>Elateridae</taxon>
        <taxon>Agrypninae</taxon>
        <taxon>Pyrophorini</taxon>
        <taxon>Ignelater</taxon>
    </lineage>
</organism>
<evidence type="ECO:0000256" key="3">
    <source>
        <dbReference type="ARBA" id="ARBA00022603"/>
    </source>
</evidence>
<sequence length="427" mass="48307">MNFNRIVSSHTLRCMLKRARNYYTVQSDKVTKPQNDIVKQLRYKIKATGPITVAEYMKEVLINPATGYYMHNDVFGQGGDFITSPELGQIFGEMIAIWFLNEWSKAGSPKPVHLVELGPGRGTLCQDILRVFKHFRLLEGISVHLVEVSPHLSDLQARRLCLPSEINIGSNQETKFKTKQDSLAYQEGQGISGIPIAWYKHLDDVPNAFTLLIAHEFFDALPIHKFQKTDQGYREVLVDIDPSNESNFRLVLSSNETAIGKLLIRNDETRPHLEVSPESLVLMQKIASKLESYGGFALIADYGHDGSGTDTFRAFKKHQLHDPLVDPGTADLTADVDFAALKKAATEKNEILVFGPVPQRDFLINMGIEYRLRKLKEQANEDQIKSLDYSYSTMTDPDKMGQRFKFLALAPLTLDKILKRYPLTGFQ</sequence>
<evidence type="ECO:0000256" key="5">
    <source>
        <dbReference type="ARBA" id="ARBA00022946"/>
    </source>
</evidence>
<gene>
    <name evidence="10" type="ORF">ILUMI_07428</name>
</gene>
<keyword evidence="5" id="KW-0809">Transit peptide</keyword>
<dbReference type="GO" id="GO:0035243">
    <property type="term" value="F:protein-arginine omega-N symmetric methyltransferase activity"/>
    <property type="evidence" value="ECO:0007669"/>
    <property type="project" value="UniProtKB-EC"/>
</dbReference>
<comment type="caution">
    <text evidence="10">The sequence shown here is derived from an EMBL/GenBank/DDBJ whole genome shotgun (WGS) entry which is preliminary data.</text>
</comment>
<evidence type="ECO:0000256" key="6">
    <source>
        <dbReference type="ARBA" id="ARBA00023128"/>
    </source>
</evidence>
<evidence type="ECO:0000313" key="10">
    <source>
        <dbReference type="EMBL" id="KAF2898746.1"/>
    </source>
</evidence>
<proteinExistence type="inferred from homology"/>
<dbReference type="PANTHER" id="PTHR12049">
    <property type="entry name" value="PROTEIN ARGININE METHYLTRANSFERASE NDUFAF7, MITOCHONDRIAL"/>
    <property type="match status" value="1"/>
</dbReference>
<dbReference type="GO" id="GO:0032981">
    <property type="term" value="P:mitochondrial respiratory chain complex I assembly"/>
    <property type="evidence" value="ECO:0007669"/>
    <property type="project" value="UniProtKB-ARBA"/>
</dbReference>
<evidence type="ECO:0000313" key="11">
    <source>
        <dbReference type="Proteomes" id="UP000801492"/>
    </source>
</evidence>
<dbReference type="Proteomes" id="UP000801492">
    <property type="component" value="Unassembled WGS sequence"/>
</dbReference>
<evidence type="ECO:0000256" key="1">
    <source>
        <dbReference type="ARBA" id="ARBA00004173"/>
    </source>
</evidence>
<comment type="catalytic activity">
    <reaction evidence="7 9">
        <text>L-arginyl-[protein] + 2 S-adenosyl-L-methionine = N(omega),N(omega)'-dimethyl-L-arginyl-[protein] + 2 S-adenosyl-L-homocysteine + 2 H(+)</text>
        <dbReference type="Rhea" id="RHEA:48108"/>
        <dbReference type="Rhea" id="RHEA-COMP:10532"/>
        <dbReference type="Rhea" id="RHEA-COMP:11992"/>
        <dbReference type="ChEBI" id="CHEBI:15378"/>
        <dbReference type="ChEBI" id="CHEBI:29965"/>
        <dbReference type="ChEBI" id="CHEBI:57856"/>
        <dbReference type="ChEBI" id="CHEBI:59789"/>
        <dbReference type="ChEBI" id="CHEBI:88221"/>
        <dbReference type="EC" id="2.1.1.320"/>
    </reaction>
</comment>
<dbReference type="GO" id="GO:0032259">
    <property type="term" value="P:methylation"/>
    <property type="evidence" value="ECO:0007669"/>
    <property type="project" value="UniProtKB-KW"/>
</dbReference>
<dbReference type="PANTHER" id="PTHR12049:SF7">
    <property type="entry name" value="PROTEIN ARGININE METHYLTRANSFERASE NDUFAF7, MITOCHONDRIAL"/>
    <property type="match status" value="1"/>
</dbReference>
<keyword evidence="6 9" id="KW-0496">Mitochondrion</keyword>
<dbReference type="SUPFAM" id="SSF53335">
    <property type="entry name" value="S-adenosyl-L-methionine-dependent methyltransferases"/>
    <property type="match status" value="1"/>
</dbReference>
<dbReference type="InterPro" id="IPR003788">
    <property type="entry name" value="NDUFAF7"/>
</dbReference>
<dbReference type="InterPro" id="IPR038375">
    <property type="entry name" value="NDUFAF7_sf"/>
</dbReference>
<dbReference type="AlphaFoldDB" id="A0A8K0D8C0"/>
<evidence type="ECO:0000256" key="8">
    <source>
        <dbReference type="ARBA" id="ARBA00054758"/>
    </source>
</evidence>
<dbReference type="FunFam" id="3.40.50.12710:FF:000001">
    <property type="entry name" value="Protein arginine methyltransferase NDUFAF7"/>
    <property type="match status" value="1"/>
</dbReference>
<keyword evidence="4 9" id="KW-0808">Transferase</keyword>
<evidence type="ECO:0000256" key="9">
    <source>
        <dbReference type="RuleBase" id="RU364114"/>
    </source>
</evidence>
<accession>A0A8K0D8C0</accession>
<dbReference type="InterPro" id="IPR029063">
    <property type="entry name" value="SAM-dependent_MTases_sf"/>
</dbReference>
<dbReference type="OrthoDB" id="438553at2759"/>
<protein>
    <recommendedName>
        <fullName evidence="9">Protein arginine methyltransferase NDUFAF7</fullName>
        <ecNumber evidence="9">2.1.1.320</ecNumber>
    </recommendedName>
</protein>
<keyword evidence="11" id="KW-1185">Reference proteome</keyword>
<evidence type="ECO:0000256" key="2">
    <source>
        <dbReference type="ARBA" id="ARBA00005891"/>
    </source>
</evidence>
<dbReference type="EMBL" id="VTPC01003290">
    <property type="protein sequence ID" value="KAF2898746.1"/>
    <property type="molecule type" value="Genomic_DNA"/>
</dbReference>
<dbReference type="GO" id="GO:0005739">
    <property type="term" value="C:mitochondrion"/>
    <property type="evidence" value="ECO:0007669"/>
    <property type="project" value="UniProtKB-SubCell"/>
</dbReference>
<name>A0A8K0D8C0_IGNLU</name>
<comment type="similarity">
    <text evidence="2 9">Belongs to the NDUFAF7 family.</text>
</comment>
<dbReference type="Pfam" id="PF02636">
    <property type="entry name" value="Methyltransf_28"/>
    <property type="match status" value="1"/>
</dbReference>
<evidence type="ECO:0000256" key="4">
    <source>
        <dbReference type="ARBA" id="ARBA00022679"/>
    </source>
</evidence>
<comment type="function">
    <text evidence="8">Arginine methyltransferase involved in the assembly or stability of mitochondrial NADH:ubiquinone oxidoreductase complex (complex I). Acts by mediating symmetric dimethylation of 'Arg-118' of NDUFS2 after it assembles into the complex I, stabilizing the early intermediate complex.</text>
</comment>
<keyword evidence="3 9" id="KW-0489">Methyltransferase</keyword>
<evidence type="ECO:0000256" key="7">
    <source>
        <dbReference type="ARBA" id="ARBA00048612"/>
    </source>
</evidence>
<dbReference type="EC" id="2.1.1.320" evidence="9"/>
<dbReference type="Gene3D" id="3.40.50.12710">
    <property type="match status" value="1"/>
</dbReference>